<comment type="caution">
    <text evidence="3">The sequence shown here is derived from an EMBL/GenBank/DDBJ whole genome shotgun (WGS) entry which is preliminary data.</text>
</comment>
<dbReference type="InterPro" id="IPR012677">
    <property type="entry name" value="Nucleotide-bd_a/b_plait_sf"/>
</dbReference>
<name>A0AAP0IRE6_9MAGN</name>
<dbReference type="SMART" id="SM00360">
    <property type="entry name" value="RRM"/>
    <property type="match status" value="1"/>
</dbReference>
<dbReference type="Proteomes" id="UP001419268">
    <property type="component" value="Unassembled WGS sequence"/>
</dbReference>
<proteinExistence type="predicted"/>
<dbReference type="InterPro" id="IPR035979">
    <property type="entry name" value="RBD_domain_sf"/>
</dbReference>
<evidence type="ECO:0000256" key="1">
    <source>
        <dbReference type="PROSITE-ProRule" id="PRU00176"/>
    </source>
</evidence>
<reference evidence="3 4" key="1">
    <citation type="submission" date="2024-01" db="EMBL/GenBank/DDBJ databases">
        <title>Genome assemblies of Stephania.</title>
        <authorList>
            <person name="Yang L."/>
        </authorList>
    </citation>
    <scope>NUCLEOTIDE SEQUENCE [LARGE SCALE GENOMIC DNA]</scope>
    <source>
        <strain evidence="3">JXDWG</strain>
        <tissue evidence="3">Leaf</tissue>
    </source>
</reference>
<evidence type="ECO:0000313" key="3">
    <source>
        <dbReference type="EMBL" id="KAK9120274.1"/>
    </source>
</evidence>
<dbReference type="SUPFAM" id="SSF54928">
    <property type="entry name" value="RNA-binding domain, RBD"/>
    <property type="match status" value="1"/>
</dbReference>
<dbReference type="PROSITE" id="PS50102">
    <property type="entry name" value="RRM"/>
    <property type="match status" value="1"/>
</dbReference>
<dbReference type="EMBL" id="JBBNAG010000007">
    <property type="protein sequence ID" value="KAK9120274.1"/>
    <property type="molecule type" value="Genomic_DNA"/>
</dbReference>
<feature type="domain" description="RRM" evidence="2">
    <location>
        <begin position="11"/>
        <end position="85"/>
    </location>
</feature>
<evidence type="ECO:0000313" key="4">
    <source>
        <dbReference type="Proteomes" id="UP001419268"/>
    </source>
</evidence>
<keyword evidence="1" id="KW-0694">RNA-binding</keyword>
<dbReference type="InterPro" id="IPR000504">
    <property type="entry name" value="RRM_dom"/>
</dbReference>
<dbReference type="AlphaFoldDB" id="A0AAP0IRE6"/>
<gene>
    <name evidence="3" type="ORF">Scep_018367</name>
</gene>
<dbReference type="PANTHER" id="PTHR32343:SF44">
    <property type="entry name" value="PROTEIN VIP1-LIKE"/>
    <property type="match status" value="1"/>
</dbReference>
<dbReference type="Gene3D" id="3.30.70.330">
    <property type="match status" value="1"/>
</dbReference>
<keyword evidence="4" id="KW-1185">Reference proteome</keyword>
<organism evidence="3 4">
    <name type="scientific">Stephania cephalantha</name>
    <dbReference type="NCBI Taxonomy" id="152367"/>
    <lineage>
        <taxon>Eukaryota</taxon>
        <taxon>Viridiplantae</taxon>
        <taxon>Streptophyta</taxon>
        <taxon>Embryophyta</taxon>
        <taxon>Tracheophyta</taxon>
        <taxon>Spermatophyta</taxon>
        <taxon>Magnoliopsida</taxon>
        <taxon>Ranunculales</taxon>
        <taxon>Menispermaceae</taxon>
        <taxon>Menispermoideae</taxon>
        <taxon>Cissampelideae</taxon>
        <taxon>Stephania</taxon>
    </lineage>
</organism>
<sequence length="173" mass="19446">MINLERVDMDLTILVLGLSPNVTLNDLIIFFSYCGTVEKVVLESEEDQSQLGIVTFRQPYALKTALLLDDAIIVDRHVKILPSNKLRSSGVSGTMDHKSNNNEKVELIPAAQRLMWAAAAKGYETLNRTKQKIDEKYNLSEKSRHLTQRAWIAISAAEEAVRSHLARRAGQEK</sequence>
<accession>A0AAP0IRE6</accession>
<evidence type="ECO:0000259" key="2">
    <source>
        <dbReference type="PROSITE" id="PS50102"/>
    </source>
</evidence>
<dbReference type="GO" id="GO:0003723">
    <property type="term" value="F:RNA binding"/>
    <property type="evidence" value="ECO:0007669"/>
    <property type="project" value="UniProtKB-UniRule"/>
</dbReference>
<dbReference type="PANTHER" id="PTHR32343">
    <property type="entry name" value="SERINE/ARGININE-RICH SPLICING FACTOR"/>
    <property type="match status" value="1"/>
</dbReference>
<protein>
    <recommendedName>
        <fullName evidence="2">RRM domain-containing protein</fullName>
    </recommendedName>
</protein>